<dbReference type="Gene3D" id="1.20.1270.280">
    <property type="match status" value="1"/>
</dbReference>
<dbReference type="Gene3D" id="1.10.8.720">
    <property type="entry name" value="Region D6 of dynein motor"/>
    <property type="match status" value="1"/>
</dbReference>
<evidence type="ECO:0000313" key="19">
    <source>
        <dbReference type="Proteomes" id="UP000663877"/>
    </source>
</evidence>
<comment type="caution">
    <text evidence="16">The sequence shown here is derived from an EMBL/GenBank/DDBJ whole genome shotgun (WGS) entry which is preliminary data.</text>
</comment>
<dbReference type="InterPro" id="IPR056759">
    <property type="entry name" value="DYH2-5-8_CC"/>
</dbReference>
<dbReference type="FunFam" id="1.10.8.1220:FF:000001">
    <property type="entry name" value="Dynein axonemal heavy chain 5"/>
    <property type="match status" value="1"/>
</dbReference>
<dbReference type="Gene3D" id="1.20.920.30">
    <property type="match status" value="1"/>
</dbReference>
<dbReference type="PANTHER" id="PTHR22878:SF63">
    <property type="entry name" value="DYNEIN AXONEMAL HEAVY CHAIN 10"/>
    <property type="match status" value="1"/>
</dbReference>
<dbReference type="Gene3D" id="3.20.180.20">
    <property type="entry name" value="Dynein heavy chain, N-terminal domain 2"/>
    <property type="match status" value="1"/>
</dbReference>
<dbReference type="InterPro" id="IPR024317">
    <property type="entry name" value="Dynein_heavy_chain_D4_dom"/>
</dbReference>
<dbReference type="Pfam" id="PF08393">
    <property type="entry name" value="DHC_N2"/>
    <property type="match status" value="1"/>
</dbReference>
<reference evidence="16" key="1">
    <citation type="submission" date="2021-02" db="EMBL/GenBank/DDBJ databases">
        <authorList>
            <person name="Nowell W R."/>
        </authorList>
    </citation>
    <scope>NUCLEOTIDE SEQUENCE</scope>
</reference>
<dbReference type="Pfam" id="PF12780">
    <property type="entry name" value="AAA_8"/>
    <property type="match status" value="1"/>
</dbReference>
<dbReference type="Gene3D" id="3.40.50.300">
    <property type="entry name" value="P-loop containing nucleotide triphosphate hydrolases"/>
    <property type="match status" value="5"/>
</dbReference>
<dbReference type="InterPro" id="IPR043157">
    <property type="entry name" value="Dynein_AAA1S"/>
</dbReference>
<dbReference type="FunFam" id="1.10.287.2620:FF:000002">
    <property type="entry name" value="Dynein heavy chain 2, axonemal"/>
    <property type="match status" value="1"/>
</dbReference>
<keyword evidence="3" id="KW-0963">Cytoplasm</keyword>
<evidence type="ECO:0000313" key="17">
    <source>
        <dbReference type="EMBL" id="CAF1071914.1"/>
    </source>
</evidence>
<evidence type="ECO:0000256" key="5">
    <source>
        <dbReference type="ARBA" id="ARBA00022737"/>
    </source>
</evidence>
<dbReference type="InterPro" id="IPR004273">
    <property type="entry name" value="Dynein_heavy_D6_P-loop"/>
</dbReference>
<evidence type="ECO:0000256" key="6">
    <source>
        <dbReference type="ARBA" id="ARBA00022741"/>
    </source>
</evidence>
<dbReference type="FunFam" id="3.40.50.300:FF:000153">
    <property type="entry name" value="Dynein axonemal heavy chain 1"/>
    <property type="match status" value="1"/>
</dbReference>
<dbReference type="Proteomes" id="UP000663832">
    <property type="component" value="Unassembled WGS sequence"/>
</dbReference>
<dbReference type="InterPro" id="IPR042228">
    <property type="entry name" value="Dynein_linker_3"/>
</dbReference>
<keyword evidence="12" id="KW-0206">Cytoskeleton</keyword>
<dbReference type="OrthoDB" id="10251809at2759"/>
<dbReference type="Pfam" id="PF12775">
    <property type="entry name" value="AAA_7"/>
    <property type="match status" value="1"/>
</dbReference>
<gene>
    <name evidence="16" type="ORF">BJG266_LOCUS4079</name>
    <name evidence="17" type="ORF">QVE165_LOCUS18739</name>
</gene>
<dbReference type="Gene3D" id="1.10.472.130">
    <property type="match status" value="1"/>
</dbReference>
<dbReference type="EMBL" id="CAJNOM010000112">
    <property type="protein sequence ID" value="CAF1071914.1"/>
    <property type="molecule type" value="Genomic_DNA"/>
</dbReference>
<evidence type="ECO:0000313" key="18">
    <source>
        <dbReference type="Proteomes" id="UP000663832"/>
    </source>
</evidence>
<dbReference type="InterPro" id="IPR041658">
    <property type="entry name" value="AAA_lid_11"/>
</dbReference>
<dbReference type="GO" id="GO:0007018">
    <property type="term" value="P:microtubule-based movement"/>
    <property type="evidence" value="ECO:0007669"/>
    <property type="project" value="InterPro"/>
</dbReference>
<evidence type="ECO:0000256" key="4">
    <source>
        <dbReference type="ARBA" id="ARBA00022701"/>
    </source>
</evidence>
<evidence type="ECO:0000256" key="14">
    <source>
        <dbReference type="SAM" id="Coils"/>
    </source>
</evidence>
<dbReference type="PANTHER" id="PTHR22878">
    <property type="entry name" value="DYNEIN HEAVY CHAIN 6, AXONEMAL-LIKE-RELATED"/>
    <property type="match status" value="1"/>
</dbReference>
<accession>A0A813RCU5</accession>
<dbReference type="EMBL" id="CAJNOI010000010">
    <property type="protein sequence ID" value="CAF0780275.1"/>
    <property type="molecule type" value="Genomic_DNA"/>
</dbReference>
<dbReference type="GO" id="GO:0045505">
    <property type="term" value="F:dynein intermediate chain binding"/>
    <property type="evidence" value="ECO:0007669"/>
    <property type="project" value="InterPro"/>
</dbReference>
<dbReference type="GO" id="GO:0008569">
    <property type="term" value="F:minus-end-directed microtubule motor activity"/>
    <property type="evidence" value="ECO:0007669"/>
    <property type="project" value="InterPro"/>
</dbReference>
<evidence type="ECO:0000256" key="12">
    <source>
        <dbReference type="ARBA" id="ARBA00023212"/>
    </source>
</evidence>
<dbReference type="FunFam" id="3.20.180.20:FF:000001">
    <property type="entry name" value="Dynein axonemal heavy chain 5"/>
    <property type="match status" value="1"/>
</dbReference>
<dbReference type="InterPro" id="IPR041589">
    <property type="entry name" value="DNAH3_AAA_lid_1"/>
</dbReference>
<dbReference type="Pfam" id="PF18198">
    <property type="entry name" value="AAA_lid_11"/>
    <property type="match status" value="1"/>
</dbReference>
<evidence type="ECO:0000256" key="3">
    <source>
        <dbReference type="ARBA" id="ARBA00022490"/>
    </source>
</evidence>
<keyword evidence="9 14" id="KW-0175">Coiled coil</keyword>
<dbReference type="FunFam" id="1.10.8.720:FF:000005">
    <property type="entry name" value="Dynein axonemal heavy chain 10"/>
    <property type="match status" value="1"/>
</dbReference>
<keyword evidence="11" id="KW-0505">Motor protein</keyword>
<dbReference type="SUPFAM" id="SSF52540">
    <property type="entry name" value="P-loop containing nucleoside triphosphate hydrolases"/>
    <property type="match status" value="4"/>
</dbReference>
<dbReference type="Gene3D" id="1.20.920.20">
    <property type="match status" value="1"/>
</dbReference>
<dbReference type="InterPro" id="IPR042222">
    <property type="entry name" value="Dynein_2_N"/>
</dbReference>
<evidence type="ECO:0000256" key="11">
    <source>
        <dbReference type="ARBA" id="ARBA00023175"/>
    </source>
</evidence>
<dbReference type="SMART" id="SM00382">
    <property type="entry name" value="AAA"/>
    <property type="match status" value="3"/>
</dbReference>
<dbReference type="InterPro" id="IPR003593">
    <property type="entry name" value="AAA+_ATPase"/>
</dbReference>
<dbReference type="FunFam" id="1.10.472.130:FF:000010">
    <property type="entry name" value="Dynein axonemal heavy chain 10"/>
    <property type="match status" value="1"/>
</dbReference>
<keyword evidence="8" id="KW-0243">Dynein</keyword>
<dbReference type="GO" id="GO:0097729">
    <property type="term" value="C:9+2 motile cilium"/>
    <property type="evidence" value="ECO:0007669"/>
    <property type="project" value="UniProtKB-ARBA"/>
</dbReference>
<dbReference type="Gene3D" id="1.10.8.1220">
    <property type="match status" value="1"/>
</dbReference>
<keyword evidence="6" id="KW-0547">Nucleotide-binding</keyword>
<dbReference type="GO" id="GO:0008017">
    <property type="term" value="F:microtubule binding"/>
    <property type="evidence" value="ECO:0007669"/>
    <property type="project" value="UniProtKB-ARBA"/>
</dbReference>
<dbReference type="GO" id="GO:0051959">
    <property type="term" value="F:dynein light intermediate chain binding"/>
    <property type="evidence" value="ECO:0007669"/>
    <property type="project" value="InterPro"/>
</dbReference>
<feature type="coiled-coil region" evidence="14">
    <location>
        <begin position="336"/>
        <end position="390"/>
    </location>
</feature>
<dbReference type="Gene3D" id="1.10.287.2620">
    <property type="match status" value="1"/>
</dbReference>
<proteinExistence type="inferred from homology"/>
<dbReference type="Proteomes" id="UP000663877">
    <property type="component" value="Unassembled WGS sequence"/>
</dbReference>
<dbReference type="InterPro" id="IPR041228">
    <property type="entry name" value="Dynein_C"/>
</dbReference>
<dbReference type="InterPro" id="IPR043160">
    <property type="entry name" value="Dynein_C_barrel"/>
</dbReference>
<feature type="domain" description="AAA+ ATPase" evidence="15">
    <location>
        <begin position="1222"/>
        <end position="1358"/>
    </location>
</feature>
<dbReference type="Pfam" id="PF25007">
    <property type="entry name" value="DYH2-5-8_CC"/>
    <property type="match status" value="1"/>
</dbReference>
<dbReference type="Pfam" id="PF17852">
    <property type="entry name" value="Dynein_AAA_lid"/>
    <property type="match status" value="1"/>
</dbReference>
<comment type="similarity">
    <text evidence="2">Belongs to the dynein heavy chain family.</text>
</comment>
<keyword evidence="4" id="KW-0493">Microtubule</keyword>
<dbReference type="GO" id="GO:0005524">
    <property type="term" value="F:ATP binding"/>
    <property type="evidence" value="ECO:0007669"/>
    <property type="project" value="UniProtKB-KW"/>
</dbReference>
<dbReference type="Gene3D" id="3.10.490.20">
    <property type="match status" value="1"/>
</dbReference>
<evidence type="ECO:0000256" key="1">
    <source>
        <dbReference type="ARBA" id="ARBA00004430"/>
    </source>
</evidence>
<dbReference type="InterPro" id="IPR013602">
    <property type="entry name" value="Dynein_heavy_linker"/>
</dbReference>
<dbReference type="FunFam" id="1.20.920.30:FF:000007">
    <property type="entry name" value="Dynein axonemal heavy chain 10"/>
    <property type="match status" value="1"/>
</dbReference>
<evidence type="ECO:0000256" key="9">
    <source>
        <dbReference type="ARBA" id="ARBA00023054"/>
    </source>
</evidence>
<dbReference type="Pfam" id="PF17857">
    <property type="entry name" value="AAA_lid_1"/>
    <property type="match status" value="1"/>
</dbReference>
<dbReference type="InterPro" id="IPR027417">
    <property type="entry name" value="P-loop_NTPase"/>
</dbReference>
<dbReference type="Pfam" id="PF12781">
    <property type="entry name" value="AAA_9"/>
    <property type="match status" value="1"/>
</dbReference>
<protein>
    <recommendedName>
        <fullName evidence="15">AAA+ ATPase domain-containing protein</fullName>
    </recommendedName>
</protein>
<feature type="coiled-coil region" evidence="14">
    <location>
        <begin position="2173"/>
        <end position="2200"/>
    </location>
</feature>
<dbReference type="FunFam" id="1.20.1270.280:FF:000005">
    <property type="entry name" value="Dynein axonemal heavy chain 10"/>
    <property type="match status" value="1"/>
</dbReference>
<dbReference type="FunFam" id="3.40.50.300:FF:000063">
    <property type="entry name" value="dynein heavy chain 6, axonemal"/>
    <property type="match status" value="1"/>
</dbReference>
<dbReference type="GO" id="GO:0005874">
    <property type="term" value="C:microtubule"/>
    <property type="evidence" value="ECO:0007669"/>
    <property type="project" value="UniProtKB-KW"/>
</dbReference>
<evidence type="ECO:0000259" key="15">
    <source>
        <dbReference type="SMART" id="SM00382"/>
    </source>
</evidence>
<dbReference type="InterPro" id="IPR041466">
    <property type="entry name" value="Dynein_AAA5_ext"/>
</dbReference>
<dbReference type="FunFam" id="1.20.58.1120:FF:000008">
    <property type="entry name" value="Dynein heavy chain 10, axonemal"/>
    <property type="match status" value="1"/>
</dbReference>
<keyword evidence="13" id="KW-0966">Cell projection</keyword>
<organism evidence="16 19">
    <name type="scientific">Adineta steineri</name>
    <dbReference type="NCBI Taxonomy" id="433720"/>
    <lineage>
        <taxon>Eukaryota</taxon>
        <taxon>Metazoa</taxon>
        <taxon>Spiralia</taxon>
        <taxon>Gnathifera</taxon>
        <taxon>Rotifera</taxon>
        <taxon>Eurotatoria</taxon>
        <taxon>Bdelloidea</taxon>
        <taxon>Adinetida</taxon>
        <taxon>Adinetidae</taxon>
        <taxon>Adineta</taxon>
    </lineage>
</organism>
<dbReference type="Pfam" id="PF12777">
    <property type="entry name" value="MT"/>
    <property type="match status" value="1"/>
</dbReference>
<evidence type="ECO:0000313" key="16">
    <source>
        <dbReference type="EMBL" id="CAF0780275.1"/>
    </source>
</evidence>
<dbReference type="Gene3D" id="1.20.140.100">
    <property type="entry name" value="Dynein heavy chain, N-terminal domain 2"/>
    <property type="match status" value="1"/>
</dbReference>
<keyword evidence="7" id="KW-0067">ATP-binding</keyword>
<dbReference type="InterPro" id="IPR024743">
    <property type="entry name" value="Dynein_HC_stalk"/>
</dbReference>
<feature type="domain" description="AAA+ ATPase" evidence="15">
    <location>
        <begin position="1570"/>
        <end position="1718"/>
    </location>
</feature>
<evidence type="ECO:0000256" key="10">
    <source>
        <dbReference type="ARBA" id="ARBA00023069"/>
    </source>
</evidence>
<feature type="coiled-coil region" evidence="14">
    <location>
        <begin position="2707"/>
        <end position="2783"/>
    </location>
</feature>
<keyword evidence="5" id="KW-0677">Repeat</keyword>
<evidence type="ECO:0000256" key="2">
    <source>
        <dbReference type="ARBA" id="ARBA00008887"/>
    </source>
</evidence>
<evidence type="ECO:0000256" key="13">
    <source>
        <dbReference type="ARBA" id="ARBA00023273"/>
    </source>
</evidence>
<dbReference type="InterPro" id="IPR026983">
    <property type="entry name" value="DHC"/>
</dbReference>
<dbReference type="FunFam" id="3.40.50.300:FF:000884">
    <property type="entry name" value="Dynein axonemal heavy chain 10"/>
    <property type="match status" value="1"/>
</dbReference>
<dbReference type="Gene3D" id="1.20.58.1120">
    <property type="match status" value="1"/>
</dbReference>
<keyword evidence="18" id="KW-1185">Reference proteome</keyword>
<dbReference type="FunFam" id="3.10.490.20:FF:000006">
    <property type="entry name" value="Dynein axonemal heavy chain 10"/>
    <property type="match status" value="1"/>
</dbReference>
<dbReference type="FunFam" id="1.20.140.100:FF:000013">
    <property type="entry name" value="Dynein heavy chain 10, axonemal"/>
    <property type="match status" value="1"/>
</dbReference>
<comment type="subcellular location">
    <subcellularLocation>
        <location evidence="1">Cytoplasm</location>
        <location evidence="1">Cytoskeleton</location>
        <location evidence="1">Cilium axoneme</location>
    </subcellularLocation>
</comment>
<feature type="domain" description="AAA+ ATPase" evidence="15">
    <location>
        <begin position="941"/>
        <end position="1079"/>
    </location>
</feature>
<dbReference type="InterPro" id="IPR035699">
    <property type="entry name" value="AAA_6"/>
</dbReference>
<evidence type="ECO:0000256" key="8">
    <source>
        <dbReference type="ARBA" id="ARBA00023017"/>
    </source>
</evidence>
<dbReference type="FunFam" id="1.10.8.710:FF:000002">
    <property type="entry name" value="dynein heavy chain 17, axonemal"/>
    <property type="match status" value="1"/>
</dbReference>
<sequence length="3628" mass="417909">MSYSSTNYFYRWKDGSCIEVTPVKYDKSQSAATTAGGQGTSDFETSSTIIATNTKPSVTSSSSQEAEHIYTFYDDIRYIPEIHEVAGATQTVIQNTINNMKTFLLKFRDFKHLWRTDKLSVCEKFFAKSPSLGAFDEEVNKYQKHLNDLNLMNRLKDFNFAQLNLTSFLNDLVGHAKETIHMFNKFLADDAKARLFELRDKLDEYEKNLKQSTETLEDLKFVLRTIAEIQNQSDIIEAKTNDVKDKYNLLECYNYKTTEEERTILQSLKSRWEAIFLHSKHRDVNLKKVKSRFTEITLIQLDRLKKSISAFADKFARHGPGSIKTAEELPQGLKLMKIYREELTKLEAEKQELTNAEKLFNLPITSYPELYVIQKEMKNLEKLYQLYESQIKSRVVWAETLWRDLDVQLLIDGIENFIKELKKMPRDVKGMPLAKLIETGMKEFRESLPLMLDLKNEALRERHWRTLMKETNIEFDMNPESFTLENLFQMNLQRFNDVIQNIVTSATKELQIEKGVKEVVEAWDKMKFTVIKYVKGNQDRGYVLGACDEVLQTLDDHTMTLQGMAGSRYIGPFLRTVQEWEKSLSLIAEVIELWINVQRKWMYLEGIFVSGDIRSQLPEEAKKFDEKNKLFKSIMTDTYREPLIKKQCHVPSRLSDLESIFVGLERCQKSLNDYLDSKRNAFPRFFFISDDELLSILGSAEPAAIQEHMIKMFDNISSLRLIKVSDTVTQAQAMISAEKEEMQFKQNVVTEGRVEDWMTKVLEEMRRTNRLITKEAVYYYRFRKSRTGWMYNYQGMVVLAANQIWWSWEVEDTFTKVAKGQKMAMKNYAKQLNSQIEEVVAEIRNPLASNDRKKFNTVLIIDVHAKDIIDSFVRDSILDAREFEWESQLRFYWVNEPDELMIRQCTGEFGYGYEYMGLNGRLVITPLTDRIYLTITQALSMYLGCAPAGPAGTGKTESVKDLAKALGILCMVTNCGEGMDSLAIGKNLNGLCQSGAWGCFDEFNRIDASVLSVISSQLKTIQQGLISKAKRFVFEGTEIDLDPRVAAFITMNPGYAGRTELPESIKALFRPVVVIVPDLQQICEIMLFSEGFSLAKMLAKKMVVLYKLSREQLSKQYHYDFGLRALKSVLVMAGELKRSSAELPEDIVLMRALRDMNMPKFVYEDVPLFQGLITDLFPGLKCDRVSYPMFDKAVRESIAHMHNVVDEVQVDKVVQLYETMMTRHSTMVVGPTGGGKSTVINILVQAQTRMALPTKVYTLNPKACSVIELYGYLDLASRDWTDGLLSNIFREINKPTDKKERRYILYDGDVDALWIENMNSVMDDNKLLTLANGERIRLQPHCAMMFEVGDLQYASPATVSRCGMVFVDPKDLKYRPFWTRWCSLRERKEEVKIMNELFDKFVPPLITLILEGIIDGKQGEKLKQIIPLTNLNMTSQLCYMLESLLQPYDNSSDALEDNVYTSYFLQALYWSLGAGLTEPARITFDAQVKYLASMNITDEGPNGTAKADELPSHEATLFEYFFDASKKYWISWKRLVPKYIHNPERKFYEILVPTIDTCRSDWLLQLCYRIKRPVLFVGESGTSKTATITSFLRKLNPDANLQLNINFSSRTSSMDVQRNFESNVEKRTKDTFGPPPGKKLVVFIDDLNMPKVDTYGTQQPIALLKLLLEKGGMYDRGKDLNWKKYQDMIFIAAMGKPGGGRNDVDPRFISLFNVYNITFPSEESLFLIYNSILEGHLQPFNKEVQDISPTITRMTMELYHSILDALPPTPSKFHYIFNLRDLSRIFNGLVLTTPDRFQTAAQLTRVWRNECLRVLYDRLIDAQDRKFIDEKLQSLVEDQAALKSHSEVIFRQPSLFGDYRTALDVGEAQIYEDIVDYDAARPIFEEILQEYNEQFTRMNLVLFEDAIEHLTRIYRVIRMDKGNALLVGVGGSGKASLTRLAAYAAHCEIFEIKLSRGYNESSFREDLKILYNKLGIENKKIVFMFGDQHVAEEGFLELINNMLTTGMVPALFADEEREAISGNIREEALKNGASPAKESIWQYFVTKCSVNLHVVLCMSPTGDTLRTRCRNFPGLINNAIIDWFLPWPEQALYAVSTSLLSEDNEFIPKEYRQAIVTHMVMVHQSVEHYSEQFAKKLRRHNFTTPKNYLDFISTYLRLLERKNKENLAQQQRLAGGLEKIDEAQIELKELDTRLQVQRKEVLKRSEECQKLLTEISEKTASAREMEGEALEKKKSLDVKQAEIGVKKGEADIELAAALPALEQAKIAVKEITNNQVAEIRGFKQPAVSVATVCRAVLAILRPQAADTWAECQTMMADTTFLKTLQEVPIEKLSSSTERKLRTVLEILEDTLLKEVNNVVPDPEKKNEYLIELMKKKSQAGAGMLKYAQNVLSCVRIYRVVKPKQDLVMRLQSEAKKATDELASTQHQISELQKTLADLNKTYDEAMEKKRVIEEETAIMERRKIAADKLISGLSSEKIRWTNDLDELKQKLRRLLGDTLICASFLAYVGAFTFEFRHELVRELWEKDLIEKEVPLSQPIRLDELLTSDVEISKWSSEGLPPDELSVQNGILTIQSSRFPYCIDPQQQALKWIKKREEKNNLKILTFHDSDFLKHLEMSIKYGFPILFQDCDEYIDPVIDNVLEKNIRGIEGRQFVVLGDKEVDYDPSFRLYLTSKLPNPRLTPAHFGKSMVINYTVTLKGLEDQLLAVIVKNERRELEEQRERLIQEMSVNKKLLKDLEDALLRELANSTGNMLDNVELISTLDETKSKADEVNEKLRLASKTSKDIERLRDGYRPAAKRGAILFFVLSEMSLINTMYQYSLTGYLDVFEFSLRKSIPDSNLERRLNNIMNTLTLNVYNYGCTGIFEKHKLLFSFDITIKLEQDRGNLSQDELDFFIKGNLSLEKSKRTKPFTWLQSQTWEDCVRLARDYSQFATLLDDIEKNETVWKKWFDSDVPENEETFPLDYGQRLTAFQNLMLLRCFRVDRIYLAITQYVTKTMGDQFVTPPAIHFEAIWEQSTPLSPIIFILSPGSDPTTDLLKLAERTEFGVGKVKLLAMGQGQEKIAISLMEQAVSRGHWLMLQNCHLLVKWLIELEKHLDKMSKPHPDFRLWLTTEPTPLFPIGILQRSLKVVTEPPNGLKLNLRNTYFKISGQVFNDCPSDAFPSLVFVLAFFHAVVQERRKYDKIGWNVSYDFNESDFRVCMQILNTYLTKAVANNDTKIPWNSLKYLIGEVMYGGRAIDDFDRRVLRTYMNEYMGDFIFDTFQPFYFHRTEEVAYYIPSANEEHAQTAGLPVRDAALEYIESLPLTNTPEVFGLHPNAEIGYYTKSARDMWEQLIELQPQSAEATGGMSRDEYIDNTAHDIIKRIPQQYDVDKVWKKFGGEAISPTSVVLLQELDRFNRLTITMSKSLSTLRRALKGEVGMSNELDELSRALYNGQLPQMWRRLAPATKKNLATWMDHFLRRNQLYSGWINDGEPNVVWLSGLHIPESYLTALVQATCRKNGWPLDKSTLYTQVTQWETQEDVNERAHQGCFVTGLYLEGASWDVPKSCLQRQRPKVLIQPLPVMKVIPIESHKLKLQNTFRCPVYVTSDRRNAMGVGLVFEADLSTHEHMSKWVLQGVCLILNTD</sequence>
<dbReference type="GO" id="GO:0005858">
    <property type="term" value="C:axonemal dynein complex"/>
    <property type="evidence" value="ECO:0007669"/>
    <property type="project" value="UniProtKB-ARBA"/>
</dbReference>
<evidence type="ECO:0000256" key="7">
    <source>
        <dbReference type="ARBA" id="ARBA00022840"/>
    </source>
</evidence>
<dbReference type="Pfam" id="PF18199">
    <property type="entry name" value="Dynein_C"/>
    <property type="match status" value="1"/>
</dbReference>
<dbReference type="Pfam" id="PF12774">
    <property type="entry name" value="AAA_6"/>
    <property type="match status" value="1"/>
</dbReference>
<dbReference type="InterPro" id="IPR042219">
    <property type="entry name" value="AAA_lid_11_sf"/>
</dbReference>
<keyword evidence="10" id="KW-0969">Cilium</keyword>
<feature type="coiled-coil region" evidence="14">
    <location>
        <begin position="188"/>
        <end position="222"/>
    </location>
</feature>
<name>A0A813RCU5_9BILA</name>
<dbReference type="Gene3D" id="6.10.140.1060">
    <property type="match status" value="1"/>
</dbReference>
<dbReference type="Gene3D" id="1.10.8.710">
    <property type="match status" value="1"/>
</dbReference>
<dbReference type="FunFam" id="3.40.50.300:FF:002141">
    <property type="entry name" value="Dynein heavy chain"/>
    <property type="match status" value="1"/>
</dbReference>
<dbReference type="Pfam" id="PF03028">
    <property type="entry name" value="Dynein_heavy"/>
    <property type="match status" value="1"/>
</dbReference>
<feature type="coiled-coil region" evidence="14">
    <location>
        <begin position="2407"/>
        <end position="2497"/>
    </location>
</feature>
<dbReference type="FunFam" id="3.40.50.300:FF:000049">
    <property type="entry name" value="Dynein, axonemal, heavy chain 5"/>
    <property type="match status" value="1"/>
</dbReference>
<dbReference type="InterPro" id="IPR035706">
    <property type="entry name" value="AAA_9"/>
</dbReference>